<keyword evidence="3" id="KW-1185">Reference proteome</keyword>
<feature type="compositionally biased region" description="Low complexity" evidence="1">
    <location>
        <begin position="184"/>
        <end position="202"/>
    </location>
</feature>
<dbReference type="Proteomes" id="UP000553632">
    <property type="component" value="Unassembled WGS sequence"/>
</dbReference>
<gene>
    <name evidence="2" type="ORF">FOZ63_005560</name>
</gene>
<feature type="compositionally biased region" description="Low complexity" evidence="1">
    <location>
        <begin position="306"/>
        <end position="325"/>
    </location>
</feature>
<organism evidence="2 3">
    <name type="scientific">Perkinsus olseni</name>
    <name type="common">Perkinsus atlanticus</name>
    <dbReference type="NCBI Taxonomy" id="32597"/>
    <lineage>
        <taxon>Eukaryota</taxon>
        <taxon>Sar</taxon>
        <taxon>Alveolata</taxon>
        <taxon>Perkinsozoa</taxon>
        <taxon>Perkinsea</taxon>
        <taxon>Perkinsida</taxon>
        <taxon>Perkinsidae</taxon>
        <taxon>Perkinsus</taxon>
    </lineage>
</organism>
<feature type="non-terminal residue" evidence="2">
    <location>
        <position position="325"/>
    </location>
</feature>
<comment type="caution">
    <text evidence="2">The sequence shown here is derived from an EMBL/GenBank/DDBJ whole genome shotgun (WGS) entry which is preliminary data.</text>
</comment>
<evidence type="ECO:0000256" key="1">
    <source>
        <dbReference type="SAM" id="MobiDB-lite"/>
    </source>
</evidence>
<evidence type="ECO:0000313" key="2">
    <source>
        <dbReference type="EMBL" id="KAF4744580.1"/>
    </source>
</evidence>
<accession>A0A7J6TJP4</accession>
<dbReference type="AlphaFoldDB" id="A0A7J6TJP4"/>
<name>A0A7J6TJP4_PEROL</name>
<reference evidence="2 3" key="1">
    <citation type="submission" date="2020-04" db="EMBL/GenBank/DDBJ databases">
        <title>Perkinsus olseni comparative genomics.</title>
        <authorList>
            <person name="Bogema D.R."/>
        </authorList>
    </citation>
    <scope>NUCLEOTIDE SEQUENCE [LARGE SCALE GENOMIC DNA]</scope>
    <source>
        <strain evidence="2 3">ATCC PRA-207</strain>
    </source>
</reference>
<dbReference type="OMA" id="CEFLACA"/>
<protein>
    <submittedName>
        <fullName evidence="2">Uncharacterized protein</fullName>
    </submittedName>
</protein>
<proteinExistence type="predicted"/>
<dbReference type="EMBL" id="JABANO010010769">
    <property type="protein sequence ID" value="KAF4744580.1"/>
    <property type="molecule type" value="Genomic_DNA"/>
</dbReference>
<sequence length="325" mass="34992">ALEGTSLRACAHLLVPSSCPATILLRHLHPFLSAVGVLNAKGTGKDYEVEGMVVREMSRMLLQPTQQETAALPDRKRRNSSPRRVMTFDPTGEEEVRVSDICEFLACARLGVEGRGEKTLAQHTVSGPRERLIEALKLLMETPRAKERMKTIESTQGGIGDVETEPPETTTSPLASRSRRRTSLRSSASSSSPSTIALTSSTMPGAGDSSPMKRRGHAIDAGRLDSVGYTSPTRRKAGTRRRRVSSFRSKGDTGYDSSSSSTGGMQYEKLEEEDGLLDGGNDGVLLQPPAAPPFDQRAPRRFVSNGPSAAGAGRAVSASPRMNWK</sequence>
<feature type="region of interest" description="Disordered" evidence="1">
    <location>
        <begin position="67"/>
        <end position="92"/>
    </location>
</feature>
<feature type="compositionally biased region" description="Low complexity" evidence="1">
    <location>
        <begin position="167"/>
        <end position="176"/>
    </location>
</feature>
<feature type="compositionally biased region" description="Low complexity" evidence="1">
    <location>
        <begin position="252"/>
        <end position="264"/>
    </location>
</feature>
<feature type="compositionally biased region" description="Basic residues" evidence="1">
    <location>
        <begin position="233"/>
        <end position="245"/>
    </location>
</feature>
<evidence type="ECO:0000313" key="3">
    <source>
        <dbReference type="Proteomes" id="UP000553632"/>
    </source>
</evidence>
<feature type="region of interest" description="Disordered" evidence="1">
    <location>
        <begin position="146"/>
        <end position="325"/>
    </location>
</feature>